<evidence type="ECO:0000313" key="1">
    <source>
        <dbReference type="EMBL" id="MDN3710537.1"/>
    </source>
</evidence>
<evidence type="ECO:0000313" key="2">
    <source>
        <dbReference type="Proteomes" id="UP001242368"/>
    </source>
</evidence>
<reference evidence="2" key="1">
    <citation type="journal article" date="2019" name="Int. J. Syst. Evol. Microbiol.">
        <title>The Global Catalogue of Microorganisms (GCM) 10K type strain sequencing project: providing services to taxonomists for standard genome sequencing and annotation.</title>
        <authorList>
            <consortium name="The Broad Institute Genomics Platform"/>
            <consortium name="The Broad Institute Genome Sequencing Center for Infectious Disease"/>
            <person name="Wu L."/>
            <person name="Ma J."/>
        </authorList>
    </citation>
    <scope>NUCLEOTIDE SEQUENCE [LARGE SCALE GENOMIC DNA]</scope>
    <source>
        <strain evidence="2">CECT 7184</strain>
    </source>
</reference>
<organism evidence="1 2">
    <name type="scientific">Paenimyroides ceti</name>
    <dbReference type="NCBI Taxonomy" id="395087"/>
    <lineage>
        <taxon>Bacteria</taxon>
        <taxon>Pseudomonadati</taxon>
        <taxon>Bacteroidota</taxon>
        <taxon>Flavobacteriia</taxon>
        <taxon>Flavobacteriales</taxon>
        <taxon>Flavobacteriaceae</taxon>
        <taxon>Paenimyroides</taxon>
    </lineage>
</organism>
<gene>
    <name evidence="1" type="ORF">QW060_27480</name>
</gene>
<name>A0ABT8D1N6_9FLAO</name>
<proteinExistence type="predicted"/>
<dbReference type="Proteomes" id="UP001242368">
    <property type="component" value="Unassembled WGS sequence"/>
</dbReference>
<accession>A0ABT8D1N6</accession>
<dbReference type="RefSeq" id="WP_290365651.1">
    <property type="nucleotide sequence ID" value="NZ_JAUFQU010000095.1"/>
</dbReference>
<keyword evidence="2" id="KW-1185">Reference proteome</keyword>
<sequence length="54" mass="6447">MNNSISGIDRVFIVIQTTEFNLYCFRDMKYPIHYGTGQTKLSFLDFRCMQQYVL</sequence>
<dbReference type="EMBL" id="JAUFQU010000095">
    <property type="protein sequence ID" value="MDN3710537.1"/>
    <property type="molecule type" value="Genomic_DNA"/>
</dbReference>
<protein>
    <submittedName>
        <fullName evidence="1">Uncharacterized protein</fullName>
    </submittedName>
</protein>
<comment type="caution">
    <text evidence="1">The sequence shown here is derived from an EMBL/GenBank/DDBJ whole genome shotgun (WGS) entry which is preliminary data.</text>
</comment>